<gene>
    <name evidence="12" type="ORF">HHK36_017471</name>
</gene>
<evidence type="ECO:0000256" key="3">
    <source>
        <dbReference type="ARBA" id="ARBA00008698"/>
    </source>
</evidence>
<dbReference type="GO" id="GO:0031501">
    <property type="term" value="C:mannosyltransferase complex"/>
    <property type="evidence" value="ECO:0007669"/>
    <property type="project" value="TreeGrafter"/>
</dbReference>
<evidence type="ECO:0000256" key="1">
    <source>
        <dbReference type="ARBA" id="ARBA00004477"/>
    </source>
</evidence>
<accession>A0A834Z790</accession>
<dbReference type="EC" id="2.4.1.-" evidence="11"/>
<feature type="transmembrane region" description="Helical" evidence="11">
    <location>
        <begin position="436"/>
        <end position="458"/>
    </location>
</feature>
<protein>
    <recommendedName>
        <fullName evidence="11">GPI mannosyltransferase 2</fullName>
        <ecNumber evidence="11">2.4.1.-</ecNumber>
    </recommendedName>
</protein>
<comment type="caution">
    <text evidence="12">The sequence shown here is derived from an EMBL/GenBank/DDBJ whole genome shotgun (WGS) entry which is preliminary data.</text>
</comment>
<feature type="transmembrane region" description="Helical" evidence="11">
    <location>
        <begin position="256"/>
        <end position="280"/>
    </location>
</feature>
<feature type="transmembrane region" description="Helical" evidence="11">
    <location>
        <begin position="166"/>
        <end position="186"/>
    </location>
</feature>
<keyword evidence="7 11" id="KW-0812">Transmembrane</keyword>
<evidence type="ECO:0000256" key="10">
    <source>
        <dbReference type="ARBA" id="ARBA00023136"/>
    </source>
</evidence>
<dbReference type="AlphaFoldDB" id="A0A834Z790"/>
<dbReference type="Pfam" id="PF04188">
    <property type="entry name" value="Mannosyl_trans2"/>
    <property type="match status" value="1"/>
</dbReference>
<feature type="transmembrane region" description="Helical" evidence="11">
    <location>
        <begin position="128"/>
        <end position="154"/>
    </location>
</feature>
<comment type="similarity">
    <text evidence="3 11">Belongs to the PIGV family.</text>
</comment>
<feature type="transmembrane region" description="Helical" evidence="11">
    <location>
        <begin position="192"/>
        <end position="217"/>
    </location>
</feature>
<keyword evidence="13" id="KW-1185">Reference proteome</keyword>
<comment type="pathway">
    <text evidence="2 11">Glycolipid biosynthesis; glycosylphosphatidylinositol-anchor biosynthesis.</text>
</comment>
<dbReference type="InterPro" id="IPR007315">
    <property type="entry name" value="PIG-V/Gpi18"/>
</dbReference>
<evidence type="ECO:0000256" key="4">
    <source>
        <dbReference type="ARBA" id="ARBA00022502"/>
    </source>
</evidence>
<evidence type="ECO:0000256" key="7">
    <source>
        <dbReference type="ARBA" id="ARBA00022692"/>
    </source>
</evidence>
<keyword evidence="8 11" id="KW-0256">Endoplasmic reticulum</keyword>
<dbReference type="GO" id="GO:0000009">
    <property type="term" value="F:alpha-1,6-mannosyltransferase activity"/>
    <property type="evidence" value="ECO:0007669"/>
    <property type="project" value="InterPro"/>
</dbReference>
<evidence type="ECO:0000256" key="6">
    <source>
        <dbReference type="ARBA" id="ARBA00022679"/>
    </source>
</evidence>
<evidence type="ECO:0000256" key="11">
    <source>
        <dbReference type="RuleBase" id="RU363112"/>
    </source>
</evidence>
<feature type="transmembrane region" description="Helical" evidence="11">
    <location>
        <begin position="464"/>
        <end position="481"/>
    </location>
</feature>
<evidence type="ECO:0000313" key="13">
    <source>
        <dbReference type="Proteomes" id="UP000655225"/>
    </source>
</evidence>
<keyword evidence="4 11" id="KW-0337">GPI-anchor biosynthesis</keyword>
<dbReference type="OMA" id="GALFIWC"/>
<feature type="transmembrane region" description="Helical" evidence="11">
    <location>
        <begin position="20"/>
        <end position="41"/>
    </location>
</feature>
<reference evidence="12 13" key="1">
    <citation type="submission" date="2020-04" db="EMBL/GenBank/DDBJ databases">
        <title>Plant Genome Project.</title>
        <authorList>
            <person name="Zhang R.-G."/>
        </authorList>
    </citation>
    <scope>NUCLEOTIDE SEQUENCE [LARGE SCALE GENOMIC DNA]</scope>
    <source>
        <strain evidence="12">YNK0</strain>
        <tissue evidence="12">Leaf</tissue>
    </source>
</reference>
<sequence length="514" mass="58102">MSNDSSISETKEPERSHSVFRAAIASRVLLFVLIVFWRSLISPYDTSASLNPNCLSSNTTHPSPAVESVLWPRIGSAIEDSIVWDGVYFLRIALCGYEYEQTYAFLPIFPICIRLLSRTVFAPLIPVIGYRAVLGLSGYFINNVAFLFAAVYLYRLSVIILKDTGAAFRASILFCFNPASIFYSSLYSESLYALFSFGGLYHLISGSNTMAVILLALSASARSNGVLNAGYFCFQAMHQAHDAIFHEGRVGLAVQVLISGAVQSLCIFVPFIAFQVYGYYNICLGHMPYEMRPWCKARLPLLYNYLQSHYWGVGFLRYFQLKQLPNFLLATPILSLALFSIVRYAELRPEIFFSLGFRISRKEKDFASVFYTLGTDQRSKVAQFSENSSHKALREDQAIRRRKQKSKEEFTDSLKNPLPLEKESFLFPVKSGYSSILVLPFVLHLGFMAATAFLVMHVQVATRFLSSSPPLYWFASYLMVIPGTGRRWGYLIWAYSAAYILLGSLLFSNFYPFT</sequence>
<proteinExistence type="inferred from homology"/>
<comment type="subcellular location">
    <subcellularLocation>
        <location evidence="1 11">Endoplasmic reticulum membrane</location>
        <topology evidence="1 11">Multi-pass membrane protein</topology>
    </subcellularLocation>
</comment>
<dbReference type="GO" id="GO:0004376">
    <property type="term" value="F:GPI mannosyltransferase activity"/>
    <property type="evidence" value="ECO:0007669"/>
    <property type="project" value="InterPro"/>
</dbReference>
<keyword evidence="6 11" id="KW-0808">Transferase</keyword>
<dbReference type="PANTHER" id="PTHR12468:SF2">
    <property type="entry name" value="GPI MANNOSYLTRANSFERASE 2"/>
    <property type="match status" value="1"/>
</dbReference>
<dbReference type="UniPathway" id="UPA00196"/>
<feature type="transmembrane region" description="Helical" evidence="11">
    <location>
        <begin position="488"/>
        <end position="511"/>
    </location>
</feature>
<dbReference type="Proteomes" id="UP000655225">
    <property type="component" value="Unassembled WGS sequence"/>
</dbReference>
<dbReference type="PANTHER" id="PTHR12468">
    <property type="entry name" value="GPI MANNOSYLTRANSFERASE 2"/>
    <property type="match status" value="1"/>
</dbReference>
<keyword evidence="5 11" id="KW-0328">Glycosyltransferase</keyword>
<dbReference type="GO" id="GO:0006506">
    <property type="term" value="P:GPI anchor biosynthetic process"/>
    <property type="evidence" value="ECO:0007669"/>
    <property type="project" value="UniProtKB-UniPathway"/>
</dbReference>
<dbReference type="OrthoDB" id="10252502at2759"/>
<evidence type="ECO:0000256" key="2">
    <source>
        <dbReference type="ARBA" id="ARBA00004687"/>
    </source>
</evidence>
<organism evidence="12 13">
    <name type="scientific">Tetracentron sinense</name>
    <name type="common">Spur-leaf</name>
    <dbReference type="NCBI Taxonomy" id="13715"/>
    <lineage>
        <taxon>Eukaryota</taxon>
        <taxon>Viridiplantae</taxon>
        <taxon>Streptophyta</taxon>
        <taxon>Embryophyta</taxon>
        <taxon>Tracheophyta</taxon>
        <taxon>Spermatophyta</taxon>
        <taxon>Magnoliopsida</taxon>
        <taxon>Trochodendrales</taxon>
        <taxon>Trochodendraceae</taxon>
        <taxon>Tetracentron</taxon>
    </lineage>
</organism>
<keyword evidence="10 11" id="KW-0472">Membrane</keyword>
<name>A0A834Z790_TETSI</name>
<dbReference type="GO" id="GO:0005789">
    <property type="term" value="C:endoplasmic reticulum membrane"/>
    <property type="evidence" value="ECO:0007669"/>
    <property type="project" value="UniProtKB-SubCell"/>
</dbReference>
<dbReference type="EMBL" id="JABCRI010000011">
    <property type="protein sequence ID" value="KAF8398541.1"/>
    <property type="molecule type" value="Genomic_DNA"/>
</dbReference>
<evidence type="ECO:0000256" key="9">
    <source>
        <dbReference type="ARBA" id="ARBA00022989"/>
    </source>
</evidence>
<evidence type="ECO:0000313" key="12">
    <source>
        <dbReference type="EMBL" id="KAF8398541.1"/>
    </source>
</evidence>
<evidence type="ECO:0000256" key="8">
    <source>
        <dbReference type="ARBA" id="ARBA00022824"/>
    </source>
</evidence>
<evidence type="ECO:0000256" key="5">
    <source>
        <dbReference type="ARBA" id="ARBA00022676"/>
    </source>
</evidence>
<keyword evidence="9 11" id="KW-1133">Transmembrane helix</keyword>
<comment type="function">
    <text evidence="11">Mannosyltransferase involved in glycosylphosphatidylinositol-anchor biosynthesis.</text>
</comment>
<feature type="transmembrane region" description="Helical" evidence="11">
    <location>
        <begin position="327"/>
        <end position="345"/>
    </location>
</feature>